<reference evidence="1 2" key="2">
    <citation type="submission" date="2018-11" db="EMBL/GenBank/DDBJ databases">
        <authorList>
            <consortium name="Pathogen Informatics"/>
        </authorList>
    </citation>
    <scope>NUCLEOTIDE SEQUENCE [LARGE SCALE GENOMIC DNA]</scope>
</reference>
<dbReference type="Proteomes" id="UP000267096">
    <property type="component" value="Unassembled WGS sequence"/>
</dbReference>
<dbReference type="EMBL" id="UYRR01015783">
    <property type="protein sequence ID" value="VDK28067.1"/>
    <property type="molecule type" value="Genomic_DNA"/>
</dbReference>
<dbReference type="AlphaFoldDB" id="A0A0M3JHL3"/>
<dbReference type="OrthoDB" id="17907at2759"/>
<accession>A0A0M3JHL3</accession>
<gene>
    <name evidence="1" type="ORF">ASIM_LOCUS6902</name>
</gene>
<name>A0A0M3JHL3_ANISI</name>
<organism evidence="3">
    <name type="scientific">Anisakis simplex</name>
    <name type="common">Herring worm</name>
    <dbReference type="NCBI Taxonomy" id="6269"/>
    <lineage>
        <taxon>Eukaryota</taxon>
        <taxon>Metazoa</taxon>
        <taxon>Ecdysozoa</taxon>
        <taxon>Nematoda</taxon>
        <taxon>Chromadorea</taxon>
        <taxon>Rhabditida</taxon>
        <taxon>Spirurina</taxon>
        <taxon>Ascaridomorpha</taxon>
        <taxon>Ascaridoidea</taxon>
        <taxon>Anisakidae</taxon>
        <taxon>Anisakis</taxon>
        <taxon>Anisakis simplex complex</taxon>
    </lineage>
</organism>
<sequence>MTLEWRPFYELYTDVTFGRNERNLDCDKIRDAAFTLKEFYPLSATREILDEIRPFIDLWNDYAMEKFVSLFAAFIPLKMTIEEHQEYGAA</sequence>
<keyword evidence="2" id="KW-1185">Reference proteome</keyword>
<proteinExistence type="predicted"/>
<dbReference type="WBParaSite" id="ASIM_0000712701-mRNA-1">
    <property type="protein sequence ID" value="ASIM_0000712701-mRNA-1"/>
    <property type="gene ID" value="ASIM_0000712701"/>
</dbReference>
<protein>
    <submittedName>
        <fullName evidence="3">Proteasome activator complex subunit 4 (inferred by orthology to a human protein)</fullName>
    </submittedName>
</protein>
<reference evidence="3" key="1">
    <citation type="submission" date="2017-02" db="UniProtKB">
        <authorList>
            <consortium name="WormBaseParasite"/>
        </authorList>
    </citation>
    <scope>IDENTIFICATION</scope>
</reference>
<evidence type="ECO:0000313" key="2">
    <source>
        <dbReference type="Proteomes" id="UP000267096"/>
    </source>
</evidence>
<evidence type="ECO:0000313" key="1">
    <source>
        <dbReference type="EMBL" id="VDK28067.1"/>
    </source>
</evidence>
<evidence type="ECO:0000313" key="3">
    <source>
        <dbReference type="WBParaSite" id="ASIM_0000712701-mRNA-1"/>
    </source>
</evidence>